<comment type="caution">
    <text evidence="1">The sequence shown here is derived from an EMBL/GenBank/DDBJ whole genome shotgun (WGS) entry which is preliminary data.</text>
</comment>
<gene>
    <name evidence="1" type="ORF">Scep_004260</name>
</gene>
<proteinExistence type="predicted"/>
<dbReference type="EMBL" id="JBBNAG010000002">
    <property type="protein sequence ID" value="KAK9157686.1"/>
    <property type="molecule type" value="Genomic_DNA"/>
</dbReference>
<organism evidence="1 2">
    <name type="scientific">Stephania cephalantha</name>
    <dbReference type="NCBI Taxonomy" id="152367"/>
    <lineage>
        <taxon>Eukaryota</taxon>
        <taxon>Viridiplantae</taxon>
        <taxon>Streptophyta</taxon>
        <taxon>Embryophyta</taxon>
        <taxon>Tracheophyta</taxon>
        <taxon>Spermatophyta</taxon>
        <taxon>Magnoliopsida</taxon>
        <taxon>Ranunculales</taxon>
        <taxon>Menispermaceae</taxon>
        <taxon>Menispermoideae</taxon>
        <taxon>Cissampelideae</taxon>
        <taxon>Stephania</taxon>
    </lineage>
</organism>
<evidence type="ECO:0000313" key="1">
    <source>
        <dbReference type="EMBL" id="KAK9157686.1"/>
    </source>
</evidence>
<dbReference type="AlphaFoldDB" id="A0AAP0KS48"/>
<evidence type="ECO:0000313" key="2">
    <source>
        <dbReference type="Proteomes" id="UP001419268"/>
    </source>
</evidence>
<name>A0AAP0KS48_9MAGN</name>
<reference evidence="1 2" key="1">
    <citation type="submission" date="2024-01" db="EMBL/GenBank/DDBJ databases">
        <title>Genome assemblies of Stephania.</title>
        <authorList>
            <person name="Yang L."/>
        </authorList>
    </citation>
    <scope>NUCLEOTIDE SEQUENCE [LARGE SCALE GENOMIC DNA]</scope>
    <source>
        <strain evidence="1">JXDWG</strain>
        <tissue evidence="1">Leaf</tissue>
    </source>
</reference>
<protein>
    <submittedName>
        <fullName evidence="1">Uncharacterized protein</fullName>
    </submittedName>
</protein>
<accession>A0AAP0KS48</accession>
<sequence length="68" mass="7400">MGISKWVSGGLVRTTLACGGGMSLLFFSYFGCNPEPLAEDECCEHLIEENNVVTTLLLLYGLNNNDKT</sequence>
<keyword evidence="2" id="KW-1185">Reference proteome</keyword>
<dbReference type="Proteomes" id="UP001419268">
    <property type="component" value="Unassembled WGS sequence"/>
</dbReference>